<name>A0A1M5IQZ4_9BRAD</name>
<evidence type="ECO:0000256" key="2">
    <source>
        <dbReference type="SAM" id="SignalP"/>
    </source>
</evidence>
<gene>
    <name evidence="3" type="ORF">SAMN05443248_1088</name>
</gene>
<dbReference type="EMBL" id="LT670817">
    <property type="protein sequence ID" value="SHG30635.1"/>
    <property type="molecule type" value="Genomic_DNA"/>
</dbReference>
<sequence>MRSISLSVAASLALVSSVAFAQQTPPDTGAPPPAMMPPTAGAAPQVGGPLISESDTGLNKVAADGVSTQSVRAVGCSVAARETDGTTTCIGIPGPVGSLRAKASVAR</sequence>
<accession>A0A1M5IQZ4</accession>
<evidence type="ECO:0008006" key="5">
    <source>
        <dbReference type="Google" id="ProtNLM"/>
    </source>
</evidence>
<dbReference type="Proteomes" id="UP000189796">
    <property type="component" value="Chromosome I"/>
</dbReference>
<evidence type="ECO:0000313" key="4">
    <source>
        <dbReference type="Proteomes" id="UP000189796"/>
    </source>
</evidence>
<feature type="region of interest" description="Disordered" evidence="1">
    <location>
        <begin position="22"/>
        <end position="53"/>
    </location>
</feature>
<evidence type="ECO:0000256" key="1">
    <source>
        <dbReference type="SAM" id="MobiDB-lite"/>
    </source>
</evidence>
<feature type="signal peptide" evidence="2">
    <location>
        <begin position="1"/>
        <end position="21"/>
    </location>
</feature>
<organism evidence="3 4">
    <name type="scientific">Bradyrhizobium erythrophlei</name>
    <dbReference type="NCBI Taxonomy" id="1437360"/>
    <lineage>
        <taxon>Bacteria</taxon>
        <taxon>Pseudomonadati</taxon>
        <taxon>Pseudomonadota</taxon>
        <taxon>Alphaproteobacteria</taxon>
        <taxon>Hyphomicrobiales</taxon>
        <taxon>Nitrobacteraceae</taxon>
        <taxon>Bradyrhizobium</taxon>
    </lineage>
</organism>
<feature type="chain" id="PRO_5009911165" description="Porin" evidence="2">
    <location>
        <begin position="22"/>
        <end position="107"/>
    </location>
</feature>
<dbReference type="AlphaFoldDB" id="A0A1M5IQZ4"/>
<keyword evidence="2" id="KW-0732">Signal</keyword>
<protein>
    <recommendedName>
        <fullName evidence="5">Porin</fullName>
    </recommendedName>
</protein>
<evidence type="ECO:0000313" key="3">
    <source>
        <dbReference type="EMBL" id="SHG30635.1"/>
    </source>
</evidence>
<reference evidence="3 4" key="1">
    <citation type="submission" date="2016-11" db="EMBL/GenBank/DDBJ databases">
        <authorList>
            <person name="Jaros S."/>
            <person name="Januszkiewicz K."/>
            <person name="Wedrychowicz H."/>
        </authorList>
    </citation>
    <scope>NUCLEOTIDE SEQUENCE [LARGE SCALE GENOMIC DNA]</scope>
    <source>
        <strain evidence="3 4">GAS138</strain>
    </source>
</reference>
<proteinExistence type="predicted"/>